<feature type="transmembrane region" description="Helical" evidence="6">
    <location>
        <begin position="105"/>
        <end position="122"/>
    </location>
</feature>
<evidence type="ECO:0000256" key="6">
    <source>
        <dbReference type="SAM" id="Phobius"/>
    </source>
</evidence>
<evidence type="ECO:0000256" key="3">
    <source>
        <dbReference type="ARBA" id="ARBA00022692"/>
    </source>
</evidence>
<proteinExistence type="inferred from homology"/>
<name>A0A1G4MC40_LACFM</name>
<dbReference type="EMBL" id="LT598492">
    <property type="protein sequence ID" value="SCW01339.1"/>
    <property type="molecule type" value="Genomic_DNA"/>
</dbReference>
<protein>
    <submittedName>
        <fullName evidence="7">LAFE_0D10396g1_1</fullName>
    </submittedName>
</protein>
<comment type="similarity">
    <text evidence="2">Belongs to the FUN14 family.</text>
</comment>
<dbReference type="STRING" id="4955.A0A1G4MC40"/>
<sequence>MIRSFGAQPIFINQLKRLTLNPIKLSRNRLFSSGQVPRIRKLPIFSPKMAGYATATSIALILPTINTGNIIRNDTILDVKQRNSLPEEIGLPTQRRSRLNGKLDYRQLCLGSLLGVFVGIVVGKISSFLVFVTACGLLSLQWMQNRGLVSKNATVGLSKYVISTGKETVDLNTLVWEKPSFKISFLLTFVLAAINI</sequence>
<dbReference type="InterPro" id="IPR007014">
    <property type="entry name" value="FUN14"/>
</dbReference>
<evidence type="ECO:0000256" key="1">
    <source>
        <dbReference type="ARBA" id="ARBA00004370"/>
    </source>
</evidence>
<dbReference type="AlphaFoldDB" id="A0A1G4MC40"/>
<accession>A0A1G4MC40</accession>
<dbReference type="Pfam" id="PF04930">
    <property type="entry name" value="FUN14"/>
    <property type="match status" value="1"/>
</dbReference>
<dbReference type="GO" id="GO:0016020">
    <property type="term" value="C:membrane"/>
    <property type="evidence" value="ECO:0007669"/>
    <property type="project" value="UniProtKB-SubCell"/>
</dbReference>
<dbReference type="OMA" id="GWIRINL"/>
<keyword evidence="5 6" id="KW-0472">Membrane</keyword>
<keyword evidence="4 6" id="KW-1133">Transmembrane helix</keyword>
<organism evidence="7 8">
    <name type="scientific">Lachancea fermentati</name>
    <name type="common">Zygosaccharomyces fermentati</name>
    <dbReference type="NCBI Taxonomy" id="4955"/>
    <lineage>
        <taxon>Eukaryota</taxon>
        <taxon>Fungi</taxon>
        <taxon>Dikarya</taxon>
        <taxon>Ascomycota</taxon>
        <taxon>Saccharomycotina</taxon>
        <taxon>Saccharomycetes</taxon>
        <taxon>Saccharomycetales</taxon>
        <taxon>Saccharomycetaceae</taxon>
        <taxon>Lachancea</taxon>
    </lineage>
</organism>
<dbReference type="Proteomes" id="UP000190831">
    <property type="component" value="Chromosome D"/>
</dbReference>
<evidence type="ECO:0000313" key="8">
    <source>
        <dbReference type="Proteomes" id="UP000190831"/>
    </source>
</evidence>
<evidence type="ECO:0000256" key="4">
    <source>
        <dbReference type="ARBA" id="ARBA00022989"/>
    </source>
</evidence>
<evidence type="ECO:0000313" key="7">
    <source>
        <dbReference type="EMBL" id="SCW01339.1"/>
    </source>
</evidence>
<evidence type="ECO:0000256" key="5">
    <source>
        <dbReference type="ARBA" id="ARBA00023136"/>
    </source>
</evidence>
<reference evidence="7 8" key="1">
    <citation type="submission" date="2016-03" db="EMBL/GenBank/DDBJ databases">
        <authorList>
            <person name="Devillers H."/>
        </authorList>
    </citation>
    <scope>NUCLEOTIDE SEQUENCE [LARGE SCALE GENOMIC DNA]</scope>
    <source>
        <strain evidence="7">CBS 6772</strain>
    </source>
</reference>
<keyword evidence="3 6" id="KW-0812">Transmembrane</keyword>
<evidence type="ECO:0000256" key="2">
    <source>
        <dbReference type="ARBA" id="ARBA00009160"/>
    </source>
</evidence>
<keyword evidence="8" id="KW-1185">Reference proteome</keyword>
<comment type="subcellular location">
    <subcellularLocation>
        <location evidence="1">Membrane</location>
    </subcellularLocation>
</comment>
<gene>
    <name evidence="7" type="ORF">LAFE_0D10396G</name>
</gene>
<dbReference type="OrthoDB" id="3990500at2759"/>